<dbReference type="GO" id="GO:0003677">
    <property type="term" value="F:DNA binding"/>
    <property type="evidence" value="ECO:0007669"/>
    <property type="project" value="InterPro"/>
</dbReference>
<dbReference type="Proteomes" id="UP000291483">
    <property type="component" value="Unassembled WGS sequence"/>
</dbReference>
<dbReference type="Gene3D" id="3.40.50.300">
    <property type="entry name" value="P-loop containing nucleotide triphosphate hydrolases"/>
    <property type="match status" value="2"/>
</dbReference>
<sequence length="1049" mass="109855">MAAASSRFSTAVAAPGDSVPTRWSTGRMSASRQPPPVYVGGTGLAVPAIPRRRQRAPFPLVASAAPVVAACAIWAITQSPFVLLFAALGPIVALAGVLDGKRHNAATMRRESARFVAELAVLSDELDARHRDEREEAWRQTPTAQTIVEQDDDPGRWQSSGPCTLCLGSGSVPSAVRFESRLPEAERDGEDAAGAAALRTLLALAERAGIVSNAPVTAALSGGIAVVGPSTLAIAAMRGLLLQTVRALHPGSVLLTVPQGEEWRWAAALPHCAAAGAARTPSRIRLLDRTGGDGDDVDTVAASPESAEAVPEAVLVVAESAERLPPGCATILRVDSAHAALLVRAADGATGTALVPELLGRQQAALAAERLLRAAETAGLLGGAARVPDHVSLHDVPGFARHGSGLSCVLGVAANGPIVLDLVAHGPHALVGGTTGSGKSELLISWVVALAAAYTPEECTLLLVDFKGGAAFSNLASLPHCVGLLTDLDEVEAARALASLQAELRHRERTLRSVRARDIDDEVMRGRLPRLVIVVDEFAAMLGSAPDLHAVFVDIAARGRSLGMHLVLCTQRPAGIVRDALLANCNLRLSLRVNNRADSRATIGTDAAALLPLGRPGRAVVDAGDGRLIEFQSAVSRVDDLDRARGIDEATGPNGSARRPWLPPLPGSLRLGELEAMLALDPTQHDGRSAVETGADGRGMARSGEGTRFVLGLVDDPGQQRQSRAVWEPGEQGPLLVLGVARSGRSTVLAAIAEQAQAAAVPVQLCGSSEPEAYWDALVSAADPAADPAGGNIAGADRRSEPRVILFDDWDAVFARWPIEYQGAASELLGLALRDGQRRGLIIAVAASVLGGAVQTQSALFGVRLLLRQAEKSEHLRAGGRSGGWRASAPAGRGEWLGFEMQSAAPNSSAPLSPGWPRRQQVDPLLPVDDGIVLIVSTMPTRALAIARERATSAGQPDAVQELGAVERMPGARPVGPLVIVGDPDAWQARWGLFAELRPHATIAFHECRLSDYRTLSRQRELPPLLTRGGEARVIAVDRDGRVRRARLA</sequence>
<reference evidence="7 8" key="1">
    <citation type="submission" date="2019-02" db="EMBL/GenBank/DDBJ databases">
        <title>Sequencing the genomes of 1000 actinobacteria strains.</title>
        <authorList>
            <person name="Klenk H.-P."/>
        </authorList>
    </citation>
    <scope>NUCLEOTIDE SEQUENCE [LARGE SCALE GENOMIC DNA]</scope>
    <source>
        <strain evidence="7 8">DSM 18319</strain>
    </source>
</reference>
<keyword evidence="1 3" id="KW-0547">Nucleotide-binding</keyword>
<comment type="caution">
    <text evidence="7">The sequence shown here is derived from an EMBL/GenBank/DDBJ whole genome shotgun (WGS) entry which is preliminary data.</text>
</comment>
<feature type="compositionally biased region" description="Polar residues" evidence="4">
    <location>
        <begin position="21"/>
        <end position="32"/>
    </location>
</feature>
<dbReference type="PANTHER" id="PTHR22683">
    <property type="entry name" value="SPORULATION PROTEIN RELATED"/>
    <property type="match status" value="1"/>
</dbReference>
<feature type="transmembrane region" description="Helical" evidence="5">
    <location>
        <begin position="58"/>
        <end position="76"/>
    </location>
</feature>
<organism evidence="7 8">
    <name type="scientific">Microterricola gilva</name>
    <dbReference type="NCBI Taxonomy" id="393267"/>
    <lineage>
        <taxon>Bacteria</taxon>
        <taxon>Bacillati</taxon>
        <taxon>Actinomycetota</taxon>
        <taxon>Actinomycetes</taxon>
        <taxon>Micrococcales</taxon>
        <taxon>Microbacteriaceae</taxon>
        <taxon>Microterricola</taxon>
    </lineage>
</organism>
<dbReference type="InterPro" id="IPR003593">
    <property type="entry name" value="AAA+_ATPase"/>
</dbReference>
<keyword evidence="5" id="KW-1133">Transmembrane helix</keyword>
<evidence type="ECO:0000259" key="6">
    <source>
        <dbReference type="PROSITE" id="PS50901"/>
    </source>
</evidence>
<dbReference type="EMBL" id="SHLC01000001">
    <property type="protein sequence ID" value="RZU64503.1"/>
    <property type="molecule type" value="Genomic_DNA"/>
</dbReference>
<evidence type="ECO:0000256" key="1">
    <source>
        <dbReference type="ARBA" id="ARBA00022741"/>
    </source>
</evidence>
<protein>
    <submittedName>
        <fullName evidence="7">S-DNA-T family DNA segregation ATPase FtsK/SpoIIIE</fullName>
    </submittedName>
</protein>
<dbReference type="PROSITE" id="PS50901">
    <property type="entry name" value="FTSK"/>
    <property type="match status" value="1"/>
</dbReference>
<dbReference type="AlphaFoldDB" id="A0A4Q8AKQ1"/>
<dbReference type="SMART" id="SM00382">
    <property type="entry name" value="AAA"/>
    <property type="match status" value="2"/>
</dbReference>
<keyword evidence="5" id="KW-0472">Membrane</keyword>
<proteinExistence type="predicted"/>
<feature type="transmembrane region" description="Helical" evidence="5">
    <location>
        <begin position="82"/>
        <end position="100"/>
    </location>
</feature>
<dbReference type="Pfam" id="PF01580">
    <property type="entry name" value="FtsK_SpoIIIE"/>
    <property type="match status" value="1"/>
</dbReference>
<keyword evidence="5" id="KW-0812">Transmembrane</keyword>
<dbReference type="PANTHER" id="PTHR22683:SF1">
    <property type="entry name" value="TYPE VII SECRETION SYSTEM PROTEIN ESSC"/>
    <property type="match status" value="1"/>
</dbReference>
<dbReference type="CDD" id="cd01127">
    <property type="entry name" value="TrwB_TraG_TraD_VirD4"/>
    <property type="match status" value="1"/>
</dbReference>
<evidence type="ECO:0000256" key="2">
    <source>
        <dbReference type="ARBA" id="ARBA00022840"/>
    </source>
</evidence>
<evidence type="ECO:0000256" key="3">
    <source>
        <dbReference type="PROSITE-ProRule" id="PRU00289"/>
    </source>
</evidence>
<keyword evidence="2 3" id="KW-0067">ATP-binding</keyword>
<feature type="domain" description="FtsK" evidence="6">
    <location>
        <begin position="415"/>
        <end position="600"/>
    </location>
</feature>
<feature type="binding site" evidence="3">
    <location>
        <begin position="433"/>
        <end position="440"/>
    </location>
    <ligand>
        <name>ATP</name>
        <dbReference type="ChEBI" id="CHEBI:30616"/>
    </ligand>
</feature>
<name>A0A4Q8AKQ1_9MICO</name>
<evidence type="ECO:0000256" key="4">
    <source>
        <dbReference type="SAM" id="MobiDB-lite"/>
    </source>
</evidence>
<gene>
    <name evidence="7" type="ORF">EV379_0800</name>
</gene>
<keyword evidence="8" id="KW-1185">Reference proteome</keyword>
<accession>A0A4Q8AKQ1</accession>
<evidence type="ECO:0000313" key="7">
    <source>
        <dbReference type="EMBL" id="RZU64503.1"/>
    </source>
</evidence>
<dbReference type="InterPro" id="IPR050206">
    <property type="entry name" value="FtsK/SpoIIIE/SftA"/>
</dbReference>
<evidence type="ECO:0000256" key="5">
    <source>
        <dbReference type="SAM" id="Phobius"/>
    </source>
</evidence>
<dbReference type="SUPFAM" id="SSF52540">
    <property type="entry name" value="P-loop containing nucleoside triphosphate hydrolases"/>
    <property type="match status" value="1"/>
</dbReference>
<dbReference type="GO" id="GO:0005524">
    <property type="term" value="F:ATP binding"/>
    <property type="evidence" value="ECO:0007669"/>
    <property type="project" value="UniProtKB-UniRule"/>
</dbReference>
<feature type="region of interest" description="Disordered" evidence="4">
    <location>
        <begin position="1"/>
        <end position="36"/>
    </location>
</feature>
<evidence type="ECO:0000313" key="8">
    <source>
        <dbReference type="Proteomes" id="UP000291483"/>
    </source>
</evidence>
<dbReference type="InterPro" id="IPR002543">
    <property type="entry name" value="FtsK_dom"/>
</dbReference>
<dbReference type="InterPro" id="IPR027417">
    <property type="entry name" value="P-loop_NTPase"/>
</dbReference>